<gene>
    <name evidence="2" type="ORF">OJ997_21090</name>
</gene>
<dbReference type="AlphaFoldDB" id="A0A9X3NBC8"/>
<dbReference type="Proteomes" id="UP001147653">
    <property type="component" value="Unassembled WGS sequence"/>
</dbReference>
<dbReference type="EMBL" id="JAPDDP010000041">
    <property type="protein sequence ID" value="MDA0182821.1"/>
    <property type="molecule type" value="Genomic_DNA"/>
</dbReference>
<proteinExistence type="predicted"/>
<evidence type="ECO:0000313" key="2">
    <source>
        <dbReference type="EMBL" id="MDA0182821.1"/>
    </source>
</evidence>
<protein>
    <submittedName>
        <fullName evidence="2">Uncharacterized protein</fullName>
    </submittedName>
</protein>
<evidence type="ECO:0000313" key="3">
    <source>
        <dbReference type="Proteomes" id="UP001147653"/>
    </source>
</evidence>
<reference evidence="2" key="1">
    <citation type="submission" date="2022-10" db="EMBL/GenBank/DDBJ databases">
        <title>The WGS of Solirubrobacter phytolaccae KCTC 29190.</title>
        <authorList>
            <person name="Jiang Z."/>
        </authorList>
    </citation>
    <scope>NUCLEOTIDE SEQUENCE</scope>
    <source>
        <strain evidence="2">KCTC 29190</strain>
    </source>
</reference>
<comment type="caution">
    <text evidence="2">The sequence shown here is derived from an EMBL/GenBank/DDBJ whole genome shotgun (WGS) entry which is preliminary data.</text>
</comment>
<feature type="chain" id="PRO_5040720686" evidence="1">
    <location>
        <begin position="22"/>
        <end position="478"/>
    </location>
</feature>
<keyword evidence="3" id="KW-1185">Reference proteome</keyword>
<dbReference type="RefSeq" id="WP_270027203.1">
    <property type="nucleotide sequence ID" value="NZ_JAPDDP010000041.1"/>
</dbReference>
<keyword evidence="1" id="KW-0732">Signal</keyword>
<accession>A0A9X3NBC8</accession>
<organism evidence="2 3">
    <name type="scientific">Solirubrobacter phytolaccae</name>
    <dbReference type="NCBI Taxonomy" id="1404360"/>
    <lineage>
        <taxon>Bacteria</taxon>
        <taxon>Bacillati</taxon>
        <taxon>Actinomycetota</taxon>
        <taxon>Thermoleophilia</taxon>
        <taxon>Solirubrobacterales</taxon>
        <taxon>Solirubrobacteraceae</taxon>
        <taxon>Solirubrobacter</taxon>
    </lineage>
</organism>
<evidence type="ECO:0000256" key="1">
    <source>
        <dbReference type="SAM" id="SignalP"/>
    </source>
</evidence>
<sequence>MIRAAIIALALALVAPAVAQADGEFVQVSGDPSGKVYRIVGSAPLWIGPGVCAATNGCQGLAQVNDLSAYRTYPADGALTHGGSDGATYGTYRWAGGAPLWISSCGYGPGCAAQILVDDVAYGDSPHVRQFPVDGTVVRNVTDGAAYRFAGGAPLLVRCDLGPGCADPTQVDGGTFERLGSFNGPKHMRSFPVDGTTVQNVEDGAYYRFAGNAALPLSGCAGCTAVMIDGLTLRLAGTGTPAQPHIAAAPAEGTFLRAGDAYYRVAGGAAIQLFDCSVLGGCPGAVAVDAGTISGLAGGRLLATPKDGTVLRGLPSKRTWEIVGGKKRETFIAGIGGIELDDAAIDRIAVDAPPPAPPVPFKPVISSGYKVYRTYTRFTSLKVRDALPGSVITVSCEGKRKGCPFKKQKYYRLKGTSLNVYSRWFKKAKLKSGATVTVRVSAPTGARKQMVFKIRSRKLPVRTTRCSSPGAKLGRCAS</sequence>
<feature type="signal peptide" evidence="1">
    <location>
        <begin position="1"/>
        <end position="21"/>
    </location>
</feature>
<name>A0A9X3NBC8_9ACTN</name>